<name>A0A0S2DB65_LYSEN</name>
<dbReference type="EMBL" id="CP013140">
    <property type="protein sequence ID" value="ALN55771.1"/>
    <property type="molecule type" value="Genomic_DNA"/>
</dbReference>
<evidence type="ECO:0000313" key="3">
    <source>
        <dbReference type="Proteomes" id="UP000061569"/>
    </source>
</evidence>
<dbReference type="STRING" id="69.GLE_0413"/>
<dbReference type="OrthoDB" id="7856862at2"/>
<dbReference type="RefSeq" id="WP_138884584.1">
    <property type="nucleotide sequence ID" value="NZ_CP067396.1"/>
</dbReference>
<evidence type="ECO:0000256" key="1">
    <source>
        <dbReference type="SAM" id="MobiDB-lite"/>
    </source>
</evidence>
<proteinExistence type="predicted"/>
<sequence length="118" mass="12565">MSERDDKIEIENAVSPGHRQRVDRAKYTAMRDALLAVLPAAAPGLSVAEAKEALLARLPDDLFPGGAKAGWWLKAVQLDLEAKGAIARAPGKPVRLFKLAARSPRRTRAASPSSGGRA</sequence>
<dbReference type="KEGG" id="lez:GLE_0413"/>
<feature type="compositionally biased region" description="Basic and acidic residues" evidence="1">
    <location>
        <begin position="1"/>
        <end position="10"/>
    </location>
</feature>
<dbReference type="AlphaFoldDB" id="A0A0S2DB65"/>
<dbReference type="InterPro" id="IPR054233">
    <property type="entry name" value="DUF6958"/>
</dbReference>
<organism evidence="2 3">
    <name type="scientific">Lysobacter enzymogenes</name>
    <dbReference type="NCBI Taxonomy" id="69"/>
    <lineage>
        <taxon>Bacteria</taxon>
        <taxon>Pseudomonadati</taxon>
        <taxon>Pseudomonadota</taxon>
        <taxon>Gammaproteobacteria</taxon>
        <taxon>Lysobacterales</taxon>
        <taxon>Lysobacteraceae</taxon>
        <taxon>Lysobacter</taxon>
    </lineage>
</organism>
<feature type="region of interest" description="Disordered" evidence="1">
    <location>
        <begin position="1"/>
        <end position="20"/>
    </location>
</feature>
<dbReference type="PATRIC" id="fig|69.6.peg.410"/>
<dbReference type="Pfam" id="PF22278">
    <property type="entry name" value="DUF6958"/>
    <property type="match status" value="1"/>
</dbReference>
<gene>
    <name evidence="2" type="ORF">GLE_0413</name>
</gene>
<dbReference type="Proteomes" id="UP000061569">
    <property type="component" value="Chromosome"/>
</dbReference>
<protein>
    <submittedName>
        <fullName evidence="2">Uncharacterized protein</fullName>
    </submittedName>
</protein>
<accession>A0A0S2DB65</accession>
<reference evidence="2 3" key="1">
    <citation type="submission" date="2015-11" db="EMBL/GenBank/DDBJ databases">
        <title>Genome sequences of Lysobacter enzymogenes strain C3 and Lysobacter antibioticus ATCC 29479.</title>
        <authorList>
            <person name="Kobayashi D.Y."/>
        </authorList>
    </citation>
    <scope>NUCLEOTIDE SEQUENCE [LARGE SCALE GENOMIC DNA]</scope>
    <source>
        <strain evidence="2 3">C3</strain>
    </source>
</reference>
<evidence type="ECO:0000313" key="2">
    <source>
        <dbReference type="EMBL" id="ALN55771.1"/>
    </source>
</evidence>